<sequence length="95" mass="10280">MKSLLTVDSGVTNITAAISSGRCPSHFLHEIPNFLHHRFISSCNVINSITITIVLPYSAYASNMNNMLFPAPVGITVTTRLFPAVITLIAFSCTP</sequence>
<protein>
    <submittedName>
        <fullName evidence="1">Uncharacterized protein</fullName>
    </submittedName>
</protein>
<keyword evidence="2" id="KW-1185">Reference proteome</keyword>
<gene>
    <name evidence="1" type="ORF">K469DRAFT_767165</name>
</gene>
<accession>A0A6A6D6S2</accession>
<reference evidence="1" key="1">
    <citation type="journal article" date="2020" name="Stud. Mycol.">
        <title>101 Dothideomycetes genomes: a test case for predicting lifestyles and emergence of pathogens.</title>
        <authorList>
            <person name="Haridas S."/>
            <person name="Albert R."/>
            <person name="Binder M."/>
            <person name="Bloem J."/>
            <person name="Labutti K."/>
            <person name="Salamov A."/>
            <person name="Andreopoulos B."/>
            <person name="Baker S."/>
            <person name="Barry K."/>
            <person name="Bills G."/>
            <person name="Bluhm B."/>
            <person name="Cannon C."/>
            <person name="Castanera R."/>
            <person name="Culley D."/>
            <person name="Daum C."/>
            <person name="Ezra D."/>
            <person name="Gonzalez J."/>
            <person name="Henrissat B."/>
            <person name="Kuo A."/>
            <person name="Liang C."/>
            <person name="Lipzen A."/>
            <person name="Lutzoni F."/>
            <person name="Magnuson J."/>
            <person name="Mondo S."/>
            <person name="Nolan M."/>
            <person name="Ohm R."/>
            <person name="Pangilinan J."/>
            <person name="Park H.-J."/>
            <person name="Ramirez L."/>
            <person name="Alfaro M."/>
            <person name="Sun H."/>
            <person name="Tritt A."/>
            <person name="Yoshinaga Y."/>
            <person name="Zwiers L.-H."/>
            <person name="Turgeon B."/>
            <person name="Goodwin S."/>
            <person name="Spatafora J."/>
            <person name="Crous P."/>
            <person name="Grigoriev I."/>
        </authorList>
    </citation>
    <scope>NUCLEOTIDE SEQUENCE</scope>
    <source>
        <strain evidence="1">CBS 207.26</strain>
    </source>
</reference>
<name>A0A6A6D6S2_9PEZI</name>
<organism evidence="1 2">
    <name type="scientific">Zopfia rhizophila CBS 207.26</name>
    <dbReference type="NCBI Taxonomy" id="1314779"/>
    <lineage>
        <taxon>Eukaryota</taxon>
        <taxon>Fungi</taxon>
        <taxon>Dikarya</taxon>
        <taxon>Ascomycota</taxon>
        <taxon>Pezizomycotina</taxon>
        <taxon>Dothideomycetes</taxon>
        <taxon>Dothideomycetes incertae sedis</taxon>
        <taxon>Zopfiaceae</taxon>
        <taxon>Zopfia</taxon>
    </lineage>
</organism>
<evidence type="ECO:0000313" key="2">
    <source>
        <dbReference type="Proteomes" id="UP000800200"/>
    </source>
</evidence>
<dbReference type="Proteomes" id="UP000800200">
    <property type="component" value="Unassembled WGS sequence"/>
</dbReference>
<dbReference type="AlphaFoldDB" id="A0A6A6D6S2"/>
<proteinExistence type="predicted"/>
<dbReference type="EMBL" id="ML994746">
    <property type="protein sequence ID" value="KAF2175101.1"/>
    <property type="molecule type" value="Genomic_DNA"/>
</dbReference>
<evidence type="ECO:0000313" key="1">
    <source>
        <dbReference type="EMBL" id="KAF2175101.1"/>
    </source>
</evidence>
<dbReference type="OrthoDB" id="4508185at2759"/>